<reference evidence="1" key="1">
    <citation type="journal article" date="2021" name="Proc. Natl. Acad. Sci. U.S.A.">
        <title>A Catalog of Tens of Thousands of Viruses from Human Metagenomes Reveals Hidden Associations with Chronic Diseases.</title>
        <authorList>
            <person name="Tisza M.J."/>
            <person name="Buck C.B."/>
        </authorList>
    </citation>
    <scope>NUCLEOTIDE SEQUENCE</scope>
    <source>
        <strain evidence="1">CtL0q1</strain>
    </source>
</reference>
<accession>A0A8S5PKC8</accession>
<protein>
    <submittedName>
        <fullName evidence="1">Uncharacterized protein</fullName>
    </submittedName>
</protein>
<organism evidence="1">
    <name type="scientific">Siphoviridae sp. ctL0q1</name>
    <dbReference type="NCBI Taxonomy" id="2825449"/>
    <lineage>
        <taxon>Viruses</taxon>
        <taxon>Duplodnaviria</taxon>
        <taxon>Heunggongvirae</taxon>
        <taxon>Uroviricota</taxon>
        <taxon>Caudoviricetes</taxon>
    </lineage>
</organism>
<sequence length="56" mass="7044">MEKIKIKNKRLAKYLYSLGFDRECVFDKNEYWLFTKSSEIDESLDFYFYMRNKNRK</sequence>
<name>A0A8S5PKC8_9CAUD</name>
<dbReference type="EMBL" id="BK015443">
    <property type="protein sequence ID" value="DAE06931.1"/>
    <property type="molecule type" value="Genomic_DNA"/>
</dbReference>
<proteinExistence type="predicted"/>
<evidence type="ECO:0000313" key="1">
    <source>
        <dbReference type="EMBL" id="DAE06931.1"/>
    </source>
</evidence>